<accession>A0A914VHL4</accession>
<sequence length="128" mass="13980">MKSGPREREREIDRDGAHESGPGVGSIAIDCYTTTTTTSASVDDPPLMHTTQSQACAVSALSVDKRKARRQQRNPGAPSNRAEVGERGMPYDVVRSVCQYLHKEPPAYNNHNVGRSSTLKLRFVVVAV</sequence>
<dbReference type="WBParaSite" id="PSAMB.scaffold1906size26793.g15428.t1">
    <property type="protein sequence ID" value="PSAMB.scaffold1906size26793.g15428.t1"/>
    <property type="gene ID" value="PSAMB.scaffold1906size26793.g15428"/>
</dbReference>
<organism evidence="2 3">
    <name type="scientific">Plectus sambesii</name>
    <dbReference type="NCBI Taxonomy" id="2011161"/>
    <lineage>
        <taxon>Eukaryota</taxon>
        <taxon>Metazoa</taxon>
        <taxon>Ecdysozoa</taxon>
        <taxon>Nematoda</taxon>
        <taxon>Chromadorea</taxon>
        <taxon>Plectida</taxon>
        <taxon>Plectina</taxon>
        <taxon>Plectoidea</taxon>
        <taxon>Plectidae</taxon>
        <taxon>Plectus</taxon>
    </lineage>
</organism>
<evidence type="ECO:0000313" key="3">
    <source>
        <dbReference type="WBParaSite" id="PSAMB.scaffold1906size26793.g15428.t1"/>
    </source>
</evidence>
<keyword evidence="2" id="KW-1185">Reference proteome</keyword>
<name>A0A914VHL4_9BILA</name>
<protein>
    <submittedName>
        <fullName evidence="3">Uncharacterized protein</fullName>
    </submittedName>
</protein>
<feature type="region of interest" description="Disordered" evidence="1">
    <location>
        <begin position="1"/>
        <end position="28"/>
    </location>
</feature>
<dbReference type="AlphaFoldDB" id="A0A914VHL4"/>
<proteinExistence type="predicted"/>
<feature type="region of interest" description="Disordered" evidence="1">
    <location>
        <begin position="61"/>
        <end position="88"/>
    </location>
</feature>
<feature type="compositionally biased region" description="Basic and acidic residues" evidence="1">
    <location>
        <begin position="1"/>
        <end position="18"/>
    </location>
</feature>
<reference evidence="3" key="1">
    <citation type="submission" date="2022-11" db="UniProtKB">
        <authorList>
            <consortium name="WormBaseParasite"/>
        </authorList>
    </citation>
    <scope>IDENTIFICATION</scope>
</reference>
<evidence type="ECO:0000256" key="1">
    <source>
        <dbReference type="SAM" id="MobiDB-lite"/>
    </source>
</evidence>
<evidence type="ECO:0000313" key="2">
    <source>
        <dbReference type="Proteomes" id="UP000887566"/>
    </source>
</evidence>
<dbReference type="Proteomes" id="UP000887566">
    <property type="component" value="Unplaced"/>
</dbReference>